<comment type="similarity">
    <text evidence="1">Belongs to the phosphoglycerate mutase family. BPG-dependent PGAM subfamily.</text>
</comment>
<dbReference type="EC" id="5.4.2.11" evidence="2"/>
<dbReference type="Pfam" id="PF00300">
    <property type="entry name" value="His_Phos_1"/>
    <property type="match status" value="1"/>
</dbReference>
<evidence type="ECO:0000313" key="5">
    <source>
        <dbReference type="EMBL" id="KUL98526.1"/>
    </source>
</evidence>
<dbReference type="Proteomes" id="UP000054800">
    <property type="component" value="Unassembled WGS sequence"/>
</dbReference>
<proteinExistence type="inferred from homology"/>
<reference evidence="5 6" key="1">
    <citation type="submission" date="2015-10" db="EMBL/GenBank/DDBJ databases">
        <authorList>
            <person name="Gilbert D.G."/>
        </authorList>
    </citation>
    <scope>NUCLEOTIDE SEQUENCE [LARGE SCALE GENOMIC DNA]</scope>
    <source>
        <strain evidence="5 6">ChDC F311</strain>
    </source>
</reference>
<evidence type="ECO:0000256" key="2">
    <source>
        <dbReference type="ARBA" id="ARBA00012028"/>
    </source>
</evidence>
<dbReference type="PATRIC" id="fig|76856.3.peg.331"/>
<keyword evidence="5" id="KW-0418">Kinase</keyword>
<sequence>MKKIIIFFLLIIAITGNSEIIKEKKILRKETMELILVCHEKIQSDFENIDLSPSGIEAVKQLGEKMKKNYSFDIAYTSNLKFANKTLNYILEEMNELEIPINKSETLNMITRKDLEGKNVFGSLKSYWKSDISKNLKEGKNILIVTDEDTIRILIKYLLDMSDRDIQNVYIPIDNTFYFEVDKNLEVIRAEFPIPPKFPERIDEF</sequence>
<evidence type="ECO:0000256" key="4">
    <source>
        <dbReference type="ARBA" id="ARBA00023235"/>
    </source>
</evidence>
<comment type="caution">
    <text evidence="5">The sequence shown here is derived from an EMBL/GenBank/DDBJ whole genome shotgun (WGS) entry which is preliminary data.</text>
</comment>
<organism evidence="5 6">
    <name type="scientific">Fusobacterium nucleatum subsp. nucleatum</name>
    <dbReference type="NCBI Taxonomy" id="76856"/>
    <lineage>
        <taxon>Bacteria</taxon>
        <taxon>Fusobacteriati</taxon>
        <taxon>Fusobacteriota</taxon>
        <taxon>Fusobacteriia</taxon>
        <taxon>Fusobacteriales</taxon>
        <taxon>Fusobacteriaceae</taxon>
        <taxon>Fusobacterium</taxon>
    </lineage>
</organism>
<accession>A0A0M3UWE5</accession>
<dbReference type="EMBL" id="LMVH01000001">
    <property type="protein sequence ID" value="KUL98526.1"/>
    <property type="molecule type" value="Genomic_DNA"/>
</dbReference>
<dbReference type="AlphaFoldDB" id="A0A0M3UWE5"/>
<keyword evidence="5" id="KW-0808">Transferase</keyword>
<dbReference type="GO" id="GO:0016301">
    <property type="term" value="F:kinase activity"/>
    <property type="evidence" value="ECO:0007669"/>
    <property type="project" value="UniProtKB-KW"/>
</dbReference>
<dbReference type="Gene3D" id="3.40.50.1240">
    <property type="entry name" value="Phosphoglycerate mutase-like"/>
    <property type="match status" value="2"/>
</dbReference>
<keyword evidence="3" id="KW-0324">Glycolysis</keyword>
<evidence type="ECO:0000256" key="3">
    <source>
        <dbReference type="ARBA" id="ARBA00023152"/>
    </source>
</evidence>
<dbReference type="InterPro" id="IPR029033">
    <property type="entry name" value="His_PPase_superfam"/>
</dbReference>
<evidence type="ECO:0000256" key="1">
    <source>
        <dbReference type="ARBA" id="ARBA00006717"/>
    </source>
</evidence>
<dbReference type="RefSeq" id="WP_059222543.1">
    <property type="nucleotide sequence ID" value="NZ_LMVH01000001.1"/>
</dbReference>
<dbReference type="OrthoDB" id="9781415at2"/>
<evidence type="ECO:0000313" key="6">
    <source>
        <dbReference type="Proteomes" id="UP000054800"/>
    </source>
</evidence>
<dbReference type="GO" id="GO:0004619">
    <property type="term" value="F:phosphoglycerate mutase activity"/>
    <property type="evidence" value="ECO:0007669"/>
    <property type="project" value="UniProtKB-EC"/>
</dbReference>
<keyword evidence="4" id="KW-0413">Isomerase</keyword>
<name>A0A0M3UWE5_FUSNC</name>
<dbReference type="GO" id="GO:0006096">
    <property type="term" value="P:glycolytic process"/>
    <property type="evidence" value="ECO:0007669"/>
    <property type="project" value="UniProtKB-KW"/>
</dbReference>
<protein>
    <recommendedName>
        <fullName evidence="2">phosphoglycerate mutase (2,3-diphosphoglycerate-dependent)</fullName>
        <ecNumber evidence="2">5.4.2.11</ecNumber>
    </recommendedName>
</protein>
<dbReference type="SUPFAM" id="SSF53254">
    <property type="entry name" value="Phosphoglycerate mutase-like"/>
    <property type="match status" value="1"/>
</dbReference>
<dbReference type="InterPro" id="IPR005952">
    <property type="entry name" value="Phosphogly_mut1"/>
</dbReference>
<gene>
    <name evidence="5" type="ORF">RO03_03060</name>
</gene>
<dbReference type="InterPro" id="IPR013078">
    <property type="entry name" value="His_Pase_superF_clade-1"/>
</dbReference>
<dbReference type="PANTHER" id="PTHR11931">
    <property type="entry name" value="PHOSPHOGLYCERATE MUTASE"/>
    <property type="match status" value="1"/>
</dbReference>
<dbReference type="CDD" id="cd07067">
    <property type="entry name" value="HP_PGM_like"/>
    <property type="match status" value="1"/>
</dbReference>